<dbReference type="PANTHER" id="PTHR22981">
    <property type="entry name" value="3-HYDROXYISOBUTYRATE DEHYDROGENASE-RELATED"/>
    <property type="match status" value="1"/>
</dbReference>
<dbReference type="InterPro" id="IPR013328">
    <property type="entry name" value="6PGD_dom2"/>
</dbReference>
<feature type="active site" evidence="4">
    <location>
        <position position="176"/>
    </location>
</feature>
<dbReference type="InterPro" id="IPR006115">
    <property type="entry name" value="6PGDH_NADP-bd"/>
</dbReference>
<comment type="similarity">
    <text evidence="1">Belongs to the HIBADH-related family.</text>
</comment>
<evidence type="ECO:0000259" key="5">
    <source>
        <dbReference type="Pfam" id="PF03446"/>
    </source>
</evidence>
<reference evidence="7" key="1">
    <citation type="journal article" date="2014" name="Int. J. Syst. Evol. Microbiol.">
        <title>Complete genome sequence of Corynebacterium casei LMG S-19264T (=DSM 44701T), isolated from a smear-ripened cheese.</title>
        <authorList>
            <consortium name="US DOE Joint Genome Institute (JGI-PGF)"/>
            <person name="Walter F."/>
            <person name="Albersmeier A."/>
            <person name="Kalinowski J."/>
            <person name="Ruckert C."/>
        </authorList>
    </citation>
    <scope>NUCLEOTIDE SEQUENCE</scope>
    <source>
        <strain evidence="7">CGMCC 1.15152</strain>
    </source>
</reference>
<evidence type="ECO:0000313" key="7">
    <source>
        <dbReference type="EMBL" id="GGD28709.1"/>
    </source>
</evidence>
<evidence type="ECO:0000256" key="2">
    <source>
        <dbReference type="ARBA" id="ARBA00023002"/>
    </source>
</evidence>
<dbReference type="SUPFAM" id="SSF51735">
    <property type="entry name" value="NAD(P)-binding Rossmann-fold domains"/>
    <property type="match status" value="1"/>
</dbReference>
<dbReference type="SUPFAM" id="SSF48179">
    <property type="entry name" value="6-phosphogluconate dehydrogenase C-terminal domain-like"/>
    <property type="match status" value="1"/>
</dbReference>
<reference evidence="7" key="2">
    <citation type="submission" date="2020-09" db="EMBL/GenBank/DDBJ databases">
        <authorList>
            <person name="Sun Q."/>
            <person name="Zhou Y."/>
        </authorList>
    </citation>
    <scope>NUCLEOTIDE SEQUENCE</scope>
    <source>
        <strain evidence="7">CGMCC 1.15152</strain>
    </source>
</reference>
<keyword evidence="8" id="KW-1185">Reference proteome</keyword>
<dbReference type="Proteomes" id="UP000633205">
    <property type="component" value="Unassembled WGS sequence"/>
</dbReference>
<keyword evidence="2" id="KW-0560">Oxidoreductase</keyword>
<evidence type="ECO:0000256" key="4">
    <source>
        <dbReference type="PIRSR" id="PIRSR000103-1"/>
    </source>
</evidence>
<evidence type="ECO:0008006" key="9">
    <source>
        <dbReference type="Google" id="ProtNLM"/>
    </source>
</evidence>
<dbReference type="GO" id="GO:0050661">
    <property type="term" value="F:NADP binding"/>
    <property type="evidence" value="ECO:0007669"/>
    <property type="project" value="InterPro"/>
</dbReference>
<dbReference type="PANTHER" id="PTHR22981:SF7">
    <property type="entry name" value="3-HYDROXYISOBUTYRATE DEHYDROGENASE, MITOCHONDRIAL"/>
    <property type="match status" value="1"/>
</dbReference>
<dbReference type="InterPro" id="IPR036291">
    <property type="entry name" value="NAD(P)-bd_dom_sf"/>
</dbReference>
<evidence type="ECO:0000256" key="3">
    <source>
        <dbReference type="ARBA" id="ARBA00023027"/>
    </source>
</evidence>
<accession>A0A917DDB8</accession>
<dbReference type="GO" id="GO:0016616">
    <property type="term" value="F:oxidoreductase activity, acting on the CH-OH group of donors, NAD or NADP as acceptor"/>
    <property type="evidence" value="ECO:0007669"/>
    <property type="project" value="TreeGrafter"/>
</dbReference>
<comment type="caution">
    <text evidence="7">The sequence shown here is derived from an EMBL/GenBank/DDBJ whole genome shotgun (WGS) entry which is preliminary data.</text>
</comment>
<dbReference type="RefSeq" id="WP_188710816.1">
    <property type="nucleotide sequence ID" value="NZ_BMHO01000001.1"/>
</dbReference>
<name>A0A917DDB8_9MICO</name>
<proteinExistence type="inferred from homology"/>
<dbReference type="Pfam" id="PF14833">
    <property type="entry name" value="NAD_binding_11"/>
    <property type="match status" value="1"/>
</dbReference>
<dbReference type="GO" id="GO:0016054">
    <property type="term" value="P:organic acid catabolic process"/>
    <property type="evidence" value="ECO:0007669"/>
    <property type="project" value="UniProtKB-ARBA"/>
</dbReference>
<dbReference type="PIRSF" id="PIRSF000103">
    <property type="entry name" value="HIBADH"/>
    <property type="match status" value="1"/>
</dbReference>
<feature type="domain" description="3-hydroxyisobutyrate dehydrogenase-like NAD-binding" evidence="6">
    <location>
        <begin position="170"/>
        <end position="288"/>
    </location>
</feature>
<dbReference type="AlphaFoldDB" id="A0A917DDB8"/>
<evidence type="ECO:0000313" key="8">
    <source>
        <dbReference type="Proteomes" id="UP000633205"/>
    </source>
</evidence>
<dbReference type="Gene3D" id="1.10.1040.10">
    <property type="entry name" value="N-(1-d-carboxylethyl)-l-norvaline Dehydrogenase, domain 2"/>
    <property type="match status" value="1"/>
</dbReference>
<dbReference type="InterPro" id="IPR002204">
    <property type="entry name" value="3-OH-isobutyrate_DH-rel_CS"/>
</dbReference>
<protein>
    <recommendedName>
        <fullName evidence="9">NAD(P)-dependent oxidoreductase</fullName>
    </recommendedName>
</protein>
<dbReference type="InterPro" id="IPR008927">
    <property type="entry name" value="6-PGluconate_DH-like_C_sf"/>
</dbReference>
<keyword evidence="3" id="KW-0520">NAD</keyword>
<dbReference type="EMBL" id="BMHO01000001">
    <property type="protein sequence ID" value="GGD28709.1"/>
    <property type="molecule type" value="Genomic_DNA"/>
</dbReference>
<evidence type="ECO:0000259" key="6">
    <source>
        <dbReference type="Pfam" id="PF14833"/>
    </source>
</evidence>
<feature type="domain" description="6-phosphogluconate dehydrogenase NADP-binding" evidence="5">
    <location>
        <begin position="7"/>
        <end position="165"/>
    </location>
</feature>
<sequence length="293" mass="30585">MTDDTLDVGFIGLGTMGGPMSRNIARGGFPLRVHDIDAELTAATAERIGAVSAVASADLAPCDVVVLMLPTSALVRAALLDGDELRIPFREGTVIVDMSSSDPTETVETGRMLAAHGIRMVDAPVSGARERAEAATLAIMLGTDDDAAAETAIPVIETMSRSIYRTGGLGTGHAMKALNNFVAGAAFAASAEALIAGERFGLDPQVMVDIFNDSTGQTFSSSHVLGPHVVDRKFASGFALPLLTKDVRIAQKLGRSVDHAAPICDAVTAAFEGALDDLGAVDHTRAYEFWEKS</sequence>
<dbReference type="Pfam" id="PF03446">
    <property type="entry name" value="NAD_binding_2"/>
    <property type="match status" value="1"/>
</dbReference>
<evidence type="ECO:0000256" key="1">
    <source>
        <dbReference type="ARBA" id="ARBA00009080"/>
    </source>
</evidence>
<dbReference type="GO" id="GO:0051287">
    <property type="term" value="F:NAD binding"/>
    <property type="evidence" value="ECO:0007669"/>
    <property type="project" value="InterPro"/>
</dbReference>
<organism evidence="7 8">
    <name type="scientific">Microbacterium faecale</name>
    <dbReference type="NCBI Taxonomy" id="1804630"/>
    <lineage>
        <taxon>Bacteria</taxon>
        <taxon>Bacillati</taxon>
        <taxon>Actinomycetota</taxon>
        <taxon>Actinomycetes</taxon>
        <taxon>Micrococcales</taxon>
        <taxon>Microbacteriaceae</taxon>
        <taxon>Microbacterium</taxon>
    </lineage>
</organism>
<dbReference type="InterPro" id="IPR015815">
    <property type="entry name" value="HIBADH-related"/>
</dbReference>
<dbReference type="Gene3D" id="3.40.50.720">
    <property type="entry name" value="NAD(P)-binding Rossmann-like Domain"/>
    <property type="match status" value="1"/>
</dbReference>
<dbReference type="InterPro" id="IPR029154">
    <property type="entry name" value="HIBADH-like_NADP-bd"/>
</dbReference>
<gene>
    <name evidence="7" type="ORF">GCM10010915_05940</name>
</gene>
<dbReference type="PROSITE" id="PS00895">
    <property type="entry name" value="3_HYDROXYISOBUT_DH"/>
    <property type="match status" value="1"/>
</dbReference>